<organism evidence="4 5">
    <name type="scientific">Candidatus Methylobacter oryzae</name>
    <dbReference type="NCBI Taxonomy" id="2497749"/>
    <lineage>
        <taxon>Bacteria</taxon>
        <taxon>Pseudomonadati</taxon>
        <taxon>Pseudomonadota</taxon>
        <taxon>Gammaproteobacteria</taxon>
        <taxon>Methylococcales</taxon>
        <taxon>Methylococcaceae</taxon>
        <taxon>Methylobacter</taxon>
    </lineage>
</organism>
<evidence type="ECO:0000256" key="3">
    <source>
        <dbReference type="ARBA" id="ARBA00022840"/>
    </source>
</evidence>
<dbReference type="PANTHER" id="PTHR42749:SF1">
    <property type="entry name" value="CELL SHAPE-DETERMINING PROTEIN MREB"/>
    <property type="match status" value="1"/>
</dbReference>
<keyword evidence="2" id="KW-0547">Nucleotide-binding</keyword>
<evidence type="ECO:0000256" key="2">
    <source>
        <dbReference type="ARBA" id="ARBA00022741"/>
    </source>
</evidence>
<dbReference type="RefSeq" id="WP_127029210.1">
    <property type="nucleotide sequence ID" value="NZ_RYFG02000099.1"/>
</dbReference>
<dbReference type="Proteomes" id="UP000733744">
    <property type="component" value="Unassembled WGS sequence"/>
</dbReference>
<comment type="caution">
    <text evidence="4">The sequence shown here is derived from an EMBL/GenBank/DDBJ whole genome shotgun (WGS) entry which is preliminary data.</text>
</comment>
<proteinExistence type="inferred from homology"/>
<dbReference type="Pfam" id="PF00012">
    <property type="entry name" value="HSP70"/>
    <property type="match status" value="1"/>
</dbReference>
<gene>
    <name evidence="4" type="ORF">EKO24_011960</name>
</gene>
<protein>
    <submittedName>
        <fullName evidence="4">Hsp70 family protein</fullName>
    </submittedName>
</protein>
<accession>A0ABY3C9J2</accession>
<dbReference type="EMBL" id="RYFG02000099">
    <property type="protein sequence ID" value="TRW94310.1"/>
    <property type="molecule type" value="Genomic_DNA"/>
</dbReference>
<reference evidence="4 5" key="1">
    <citation type="journal article" date="2019" name="Antonie Van Leeuwenhoek">
        <title>Description of 'Ca. Methylobacter oryzae' KRF1, a novel species from the environmentally important Methylobacter clade 2.</title>
        <authorList>
            <person name="Khatri K."/>
            <person name="Mohite J.A."/>
            <person name="Pandit P.S."/>
            <person name="Bahulikar R."/>
            <person name="Rahalkar M.C."/>
        </authorList>
    </citation>
    <scope>NUCLEOTIDE SEQUENCE [LARGE SCALE GENOMIC DNA]</scope>
    <source>
        <strain evidence="4 5">KRF1</strain>
    </source>
</reference>
<name>A0ABY3C9J2_9GAMM</name>
<dbReference type="SUPFAM" id="SSF53067">
    <property type="entry name" value="Actin-like ATPase domain"/>
    <property type="match status" value="2"/>
</dbReference>
<evidence type="ECO:0000256" key="1">
    <source>
        <dbReference type="ARBA" id="ARBA00007381"/>
    </source>
</evidence>
<dbReference type="InterPro" id="IPR013126">
    <property type="entry name" value="Hsp_70_fam"/>
</dbReference>
<dbReference type="CDD" id="cd10170">
    <property type="entry name" value="ASKHA_NBD_HSP70"/>
    <property type="match status" value="1"/>
</dbReference>
<dbReference type="PROSITE" id="PS00297">
    <property type="entry name" value="HSP70_1"/>
    <property type="match status" value="1"/>
</dbReference>
<dbReference type="Gene3D" id="3.30.420.40">
    <property type="match status" value="2"/>
</dbReference>
<evidence type="ECO:0000313" key="4">
    <source>
        <dbReference type="EMBL" id="TRW94310.1"/>
    </source>
</evidence>
<dbReference type="InterPro" id="IPR043129">
    <property type="entry name" value="ATPase_NBD"/>
</dbReference>
<keyword evidence="3" id="KW-0067">ATP-binding</keyword>
<comment type="similarity">
    <text evidence="1">Belongs to the heat shock protein 70 family.</text>
</comment>
<dbReference type="PROSITE" id="PS00329">
    <property type="entry name" value="HSP70_2"/>
    <property type="match status" value="1"/>
</dbReference>
<dbReference type="InterPro" id="IPR018181">
    <property type="entry name" value="Heat_shock_70_CS"/>
</dbReference>
<sequence length="645" mass="70536">MKDLFNLQPKTVQENNAAIDPEVQSDENFAAEQAQNGTRFSVGIDLGTTHCVLSYAELENIDDDEFSPQVMDIPQLTSPGLVEDKQQLPSFLYQAHEVEIAEGSTSLPWTSDPDYLVGEIARNLGSKTPIRLVSSAKSWLCHAGVDCKAPILPAEAPDEVERVSPFQATTAYLQHMRDAWQSLHPNTPLDQQDVVITVPASFDPAARELTVEAARAVGLGQAILLEEPQAALYSWIEKSHGDWRKQAEVGDIILVVDIGGGTTDLSLIAVTQQEGNLELTRVAVGDHILLGGDNMDLALAYTVKAKLEKDGKRLEAWQIQALTHSCRDAKEKIFNDAQIDNIPLVVASRGSSLIGGTLRTELTREEVNRVLVEGFLPRVAVSDRPISRPRTGLRTAGLPYAQDAAITRHLAAFLSKQQGATDELQDINLPEHASFLHPTAVLFNGGVLKAETLAERLMEVLNSWLTAEQAPEARLLAGADLDLAVARGAAYYGYVRKGKGVRIKGGTAASYYVGIESAMPAVPGMAPEIQALCIAPFGMEEGTQQELPDDEFGLVIGEPVRFRFFASHTRREDRVGMRLDYWTDEELDELDEIEITLPEEGRRPGEVVPVHLCAAVTEVGTLELQAVSQNDNGRWKIEFDVRAGE</sequence>
<dbReference type="PANTHER" id="PTHR42749">
    <property type="entry name" value="CELL SHAPE-DETERMINING PROTEIN MREB"/>
    <property type="match status" value="1"/>
</dbReference>
<keyword evidence="5" id="KW-1185">Reference proteome</keyword>
<dbReference type="PRINTS" id="PR00301">
    <property type="entry name" value="HEATSHOCK70"/>
</dbReference>
<evidence type="ECO:0000313" key="5">
    <source>
        <dbReference type="Proteomes" id="UP000733744"/>
    </source>
</evidence>